<keyword evidence="3" id="KW-1185">Reference proteome</keyword>
<comment type="caution">
    <text evidence="2">The sequence shown here is derived from an EMBL/GenBank/DDBJ whole genome shotgun (WGS) entry which is preliminary data.</text>
</comment>
<evidence type="ECO:0000313" key="3">
    <source>
        <dbReference type="Proteomes" id="UP000605086"/>
    </source>
</evidence>
<protein>
    <recommendedName>
        <fullName evidence="4">Methylaspartate ammonia-lyase</fullName>
    </recommendedName>
</protein>
<evidence type="ECO:0000256" key="1">
    <source>
        <dbReference type="SAM" id="SignalP"/>
    </source>
</evidence>
<dbReference type="InterPro" id="IPR006311">
    <property type="entry name" value="TAT_signal"/>
</dbReference>
<feature type="chain" id="PRO_5045932737" description="Methylaspartate ammonia-lyase" evidence="1">
    <location>
        <begin position="45"/>
        <end position="441"/>
    </location>
</feature>
<dbReference type="PROSITE" id="PS51318">
    <property type="entry name" value="TAT"/>
    <property type="match status" value="1"/>
</dbReference>
<proteinExistence type="predicted"/>
<reference evidence="2 3" key="1">
    <citation type="submission" date="2019-10" db="EMBL/GenBank/DDBJ databases">
        <title>Genome sequence of Azospirillum melinis.</title>
        <authorList>
            <person name="Ambrosini A."/>
            <person name="Sant'Anna F.H."/>
            <person name="Cassan F.D."/>
            <person name="Souza E.M."/>
            <person name="Passaglia L.M.P."/>
        </authorList>
    </citation>
    <scope>NUCLEOTIDE SEQUENCE [LARGE SCALE GENOMIC DNA]</scope>
    <source>
        <strain evidence="2 3">TMCY0552</strain>
    </source>
</reference>
<evidence type="ECO:0008006" key="4">
    <source>
        <dbReference type="Google" id="ProtNLM"/>
    </source>
</evidence>
<sequence length="441" mass="46868">MSKRASSNCASIERVLSRRGMRFGRSALAAVALGLSALMTPAAAAPAPPAKELAQKTCGTLAARVDEVPGRGPLFLRSYDNSYAPGPTSEPALSNAAFTYDNALAIMALTACGQRDKALRIGEALLDAVSLDRAGWKGRLRNTYRAGAQKQRPIPPNGWWDAVGNHWGEDPYQVGTATGNVAWAGLALLTLADATGEKRFRDGAVELARWVVEHTRDPRGPGGFNGGVQGFDDAPQPLTWKSTEHNTDLVALFAWLGKSSGDGSGDDFAGPEREARAFLDTLWTAGGDHFPIGTAPDGVTISTSTSGLDAQLWPLLLPKAPEAWRAALAYAERAHGADGGFDFNDDRDGMWVEGTAQAALAYRSVGRRGDADRLFGEILKEVSPGGYLYATRPQVLSTGLAIGPDSKTDDFLYYRRPHLGATAWAALAALGWNPFTGKSVP</sequence>
<dbReference type="Proteomes" id="UP000605086">
    <property type="component" value="Unassembled WGS sequence"/>
</dbReference>
<name>A0ABX2K8G4_9PROT</name>
<gene>
    <name evidence="2" type="ORF">GBZ48_11315</name>
</gene>
<dbReference type="EMBL" id="WHOS01000012">
    <property type="protein sequence ID" value="NUA99879.1"/>
    <property type="molecule type" value="Genomic_DNA"/>
</dbReference>
<evidence type="ECO:0000313" key="2">
    <source>
        <dbReference type="EMBL" id="NUA99879.1"/>
    </source>
</evidence>
<dbReference type="InterPro" id="IPR008928">
    <property type="entry name" value="6-hairpin_glycosidase_sf"/>
</dbReference>
<organism evidence="2 3">
    <name type="scientific">Azospirillum melinis</name>
    <dbReference type="NCBI Taxonomy" id="328839"/>
    <lineage>
        <taxon>Bacteria</taxon>
        <taxon>Pseudomonadati</taxon>
        <taxon>Pseudomonadota</taxon>
        <taxon>Alphaproteobacteria</taxon>
        <taxon>Rhodospirillales</taxon>
        <taxon>Azospirillaceae</taxon>
        <taxon>Azospirillum</taxon>
    </lineage>
</organism>
<feature type="signal peptide" evidence="1">
    <location>
        <begin position="1"/>
        <end position="44"/>
    </location>
</feature>
<keyword evidence="1" id="KW-0732">Signal</keyword>
<dbReference type="SUPFAM" id="SSF48208">
    <property type="entry name" value="Six-hairpin glycosidases"/>
    <property type="match status" value="1"/>
</dbReference>
<accession>A0ABX2K8G4</accession>